<comment type="caution">
    <text evidence="8">The sequence shown here is derived from an EMBL/GenBank/DDBJ whole genome shotgun (WGS) entry which is preliminary data.</text>
</comment>
<dbReference type="RefSeq" id="WP_334319710.1">
    <property type="nucleotide sequence ID" value="NZ_CP109796.1"/>
</dbReference>
<comment type="similarity">
    <text evidence="1">Belongs to the glycosyl hydrolase 2 family.</text>
</comment>
<keyword evidence="2" id="KW-0378">Hydrolase</keyword>
<dbReference type="InterPro" id="IPR040605">
    <property type="entry name" value="Glyco_hydro2_dom5"/>
</dbReference>
<dbReference type="STRING" id="1184151.AW736_24360"/>
<dbReference type="Pfam" id="PF00703">
    <property type="entry name" value="Glyco_hydro_2"/>
    <property type="match status" value="1"/>
</dbReference>
<evidence type="ECO:0000256" key="3">
    <source>
        <dbReference type="ARBA" id="ARBA00023295"/>
    </source>
</evidence>
<protein>
    <recommendedName>
        <fullName evidence="10">Beta-galactosidase</fullName>
    </recommendedName>
</protein>
<evidence type="ECO:0000259" key="4">
    <source>
        <dbReference type="Pfam" id="PF00703"/>
    </source>
</evidence>
<evidence type="ECO:0000256" key="1">
    <source>
        <dbReference type="ARBA" id="ARBA00007401"/>
    </source>
</evidence>
<dbReference type="EMBL" id="LRRQ01000185">
    <property type="protein sequence ID" value="OAM87086.1"/>
    <property type="molecule type" value="Genomic_DNA"/>
</dbReference>
<evidence type="ECO:0008006" key="10">
    <source>
        <dbReference type="Google" id="ProtNLM"/>
    </source>
</evidence>
<dbReference type="SUPFAM" id="SSF49785">
    <property type="entry name" value="Galactose-binding domain-like"/>
    <property type="match status" value="1"/>
</dbReference>
<sequence>MPGPRLSPFRQSFLRVLSAICCVFIAAAVMARETLDFNRAWRFTRSDPDGAQAPSFDDSGWSVVSTPHTFNDTDTFDNWSPPGHRGEGEQWSGRAWYRKTFAVPAPWRGKKVFIEFEAARQVAEVWLNGEKLGTAKSGFTPFGFDLTPHLKTDGSPNVLAVMTDNRFMVDPDPGAKLAPGQDRAGSLHDMLVRMERDMPARLEDLQAGQIPWNNPHWHPAHGGIYRNVFLHVTDPLHITLPLHSFLQTEGPYAYATEISAARARVGIDVPFRNDRASAQHAVVRVEIFDASRNKVLAAEAARDIAPGASGKVTLSSDIIRPLLWQPGYPHLYRVVCSLSVDGRTVDRTEVPLGIRTVRWDPQAGFFINGSHVKLHGWGQKPTDEWPGLGAAQPDRLHAYTLRLMLDAGGNFVRWGHAAAGPASIVAADRFGIVTLQPGVDGEMDTSGAAWELRSAAFRDVIIYFRNHPSILIWEGGNQKVSRGHAAELRAHMDNYDPHGGRVYAHRRADEITAAFMDIGIGTEGGREIARLPVVEGEYNREEAPRRVWDDFSPPTFGYAAVPGKVQTYRLNSEQFAVNQIAHYVKKLGSPAHAGGANWIFSDSTSGGRVETEVARASGEVDGARLPKEAWFVCAAMWRSDPQVHIIGHWAYPAGVKKTIHVASNADEVELLLNGKSLGRAKPEMRYLFTFPSVAFSPGSLTARAWRGGKEIAAHTLRTAGPAVALRMTSPLTGRPEKKTYDGLPAKSVLLSADGADVALVDVEAIDADGNRCPTWQGRVDFALEGPAVWRGGYNSGRPGSINHTHLDLEAGINRVALRATLEPGRGVLRARADGLRSAGIEFESMPPPSPVFAASPSVERFQPEAVLPVSAPDWQAVPALARPQPPLVRTASADEKMAGRFTKTFSYSAPGSQITHLDTDAQPGKNAYADTDSPFGELPAILRGADWIKACNSDALYNAVDLVELAVGTGAVVIIAHDDRLPRPPWLADQFEQTPDKIAVLGKPMTLFVRRMPDGGSLTAGANTEAGAPAQANMYVVFVAAAK</sequence>
<dbReference type="PANTHER" id="PTHR42732">
    <property type="entry name" value="BETA-GALACTOSIDASE"/>
    <property type="match status" value="1"/>
</dbReference>
<evidence type="ECO:0000256" key="2">
    <source>
        <dbReference type="ARBA" id="ARBA00022801"/>
    </source>
</evidence>
<dbReference type="Pfam" id="PF18565">
    <property type="entry name" value="Glyco_hydro2_C5"/>
    <property type="match status" value="1"/>
</dbReference>
<evidence type="ECO:0000313" key="9">
    <source>
        <dbReference type="Proteomes" id="UP000078486"/>
    </source>
</evidence>
<accession>A0A178IDG7</accession>
<dbReference type="InterPro" id="IPR036156">
    <property type="entry name" value="Beta-gal/glucu_dom_sf"/>
</dbReference>
<dbReference type="GO" id="GO:0004553">
    <property type="term" value="F:hydrolase activity, hydrolyzing O-glycosyl compounds"/>
    <property type="evidence" value="ECO:0007669"/>
    <property type="project" value="InterPro"/>
</dbReference>
<dbReference type="InterPro" id="IPR032311">
    <property type="entry name" value="DUF4982"/>
</dbReference>
<gene>
    <name evidence="8" type="ORF">AW736_24360</name>
</gene>
<evidence type="ECO:0000259" key="5">
    <source>
        <dbReference type="Pfam" id="PF16355"/>
    </source>
</evidence>
<dbReference type="Gene3D" id="2.60.120.260">
    <property type="entry name" value="Galactose-binding domain-like"/>
    <property type="match status" value="1"/>
</dbReference>
<dbReference type="InterPro" id="IPR054593">
    <property type="entry name" value="Beta-mannosidase-like_N2"/>
</dbReference>
<dbReference type="Gene3D" id="2.60.40.10">
    <property type="entry name" value="Immunoglobulins"/>
    <property type="match status" value="3"/>
</dbReference>
<dbReference type="SUPFAM" id="SSF49303">
    <property type="entry name" value="beta-Galactosidase/glucuronidase domain"/>
    <property type="match status" value="1"/>
</dbReference>
<dbReference type="Pfam" id="PF16355">
    <property type="entry name" value="DUF4982"/>
    <property type="match status" value="1"/>
</dbReference>
<dbReference type="InterPro" id="IPR006102">
    <property type="entry name" value="Ig-like_GH2"/>
</dbReference>
<dbReference type="AlphaFoldDB" id="A0A178IDG7"/>
<evidence type="ECO:0000313" key="8">
    <source>
        <dbReference type="EMBL" id="OAM87086.1"/>
    </source>
</evidence>
<organism evidence="8 9">
    <name type="scientific">Termitidicoccus mucosus</name>
    <dbReference type="NCBI Taxonomy" id="1184151"/>
    <lineage>
        <taxon>Bacteria</taxon>
        <taxon>Pseudomonadati</taxon>
        <taxon>Verrucomicrobiota</taxon>
        <taxon>Opitutia</taxon>
        <taxon>Opitutales</taxon>
        <taxon>Opitutaceae</taxon>
        <taxon>Termitidicoccus</taxon>
    </lineage>
</organism>
<name>A0A178IDG7_9BACT</name>
<dbReference type="Gene3D" id="3.20.20.80">
    <property type="entry name" value="Glycosidases"/>
    <property type="match status" value="1"/>
</dbReference>
<dbReference type="InterPro" id="IPR017853">
    <property type="entry name" value="GH"/>
</dbReference>
<dbReference type="SUPFAM" id="SSF51445">
    <property type="entry name" value="(Trans)glycosidases"/>
    <property type="match status" value="1"/>
</dbReference>
<dbReference type="InterPro" id="IPR008979">
    <property type="entry name" value="Galactose-bd-like_sf"/>
</dbReference>
<dbReference type="Pfam" id="PF22666">
    <property type="entry name" value="Glyco_hydro_2_N2"/>
    <property type="match status" value="1"/>
</dbReference>
<dbReference type="InterPro" id="IPR013783">
    <property type="entry name" value="Ig-like_fold"/>
</dbReference>
<reference evidence="8 9" key="1">
    <citation type="submission" date="2016-01" db="EMBL/GenBank/DDBJ databases">
        <title>High potential of lignocellulose degradation of a new Verrucomicrobia species.</title>
        <authorList>
            <person name="Wang Y."/>
            <person name="Shi Y."/>
            <person name="Qiu Z."/>
            <person name="Liu S."/>
            <person name="Yang H."/>
        </authorList>
    </citation>
    <scope>NUCLEOTIDE SEQUENCE [LARGE SCALE GENOMIC DNA]</scope>
    <source>
        <strain evidence="8 9">TSB47</strain>
    </source>
</reference>
<dbReference type="Proteomes" id="UP000078486">
    <property type="component" value="Unassembled WGS sequence"/>
</dbReference>
<dbReference type="GO" id="GO:0005975">
    <property type="term" value="P:carbohydrate metabolic process"/>
    <property type="evidence" value="ECO:0007669"/>
    <property type="project" value="InterPro"/>
</dbReference>
<keyword evidence="9" id="KW-1185">Reference proteome</keyword>
<feature type="domain" description="Glycoside hydrolase family 2" evidence="6">
    <location>
        <begin position="749"/>
        <end position="840"/>
    </location>
</feature>
<proteinExistence type="inferred from homology"/>
<dbReference type="PANTHER" id="PTHR42732:SF1">
    <property type="entry name" value="BETA-MANNOSIDASE"/>
    <property type="match status" value="1"/>
</dbReference>
<evidence type="ECO:0000259" key="7">
    <source>
        <dbReference type="Pfam" id="PF22666"/>
    </source>
</evidence>
<keyword evidence="3" id="KW-0326">Glycosidase</keyword>
<dbReference type="InterPro" id="IPR051913">
    <property type="entry name" value="GH2_Domain-Containing"/>
</dbReference>
<feature type="domain" description="DUF4982" evidence="5">
    <location>
        <begin position="655"/>
        <end position="712"/>
    </location>
</feature>
<evidence type="ECO:0000259" key="6">
    <source>
        <dbReference type="Pfam" id="PF18565"/>
    </source>
</evidence>
<feature type="domain" description="Glycoside hydrolase family 2 immunoglobulin-like beta-sandwich" evidence="4">
    <location>
        <begin position="256"/>
        <end position="355"/>
    </location>
</feature>
<feature type="domain" description="Beta-mannosidase-like galactose-binding" evidence="7">
    <location>
        <begin position="90"/>
        <end position="165"/>
    </location>
</feature>